<dbReference type="Proteomes" id="UP001159427">
    <property type="component" value="Unassembled WGS sequence"/>
</dbReference>
<organism evidence="1 2">
    <name type="scientific">Porites evermanni</name>
    <dbReference type="NCBI Taxonomy" id="104178"/>
    <lineage>
        <taxon>Eukaryota</taxon>
        <taxon>Metazoa</taxon>
        <taxon>Cnidaria</taxon>
        <taxon>Anthozoa</taxon>
        <taxon>Hexacorallia</taxon>
        <taxon>Scleractinia</taxon>
        <taxon>Fungiina</taxon>
        <taxon>Poritidae</taxon>
        <taxon>Porites</taxon>
    </lineage>
</organism>
<gene>
    <name evidence="1" type="ORF">PEVE_00036924</name>
</gene>
<dbReference type="EMBL" id="CALNXI010000599">
    <property type="protein sequence ID" value="CAH3029910.1"/>
    <property type="molecule type" value="Genomic_DNA"/>
</dbReference>
<name>A0ABN8MMI9_9CNID</name>
<comment type="caution">
    <text evidence="1">The sequence shown here is derived from an EMBL/GenBank/DDBJ whole genome shotgun (WGS) entry which is preliminary data.</text>
</comment>
<feature type="non-terminal residue" evidence="1">
    <location>
        <position position="1"/>
    </location>
</feature>
<proteinExistence type="predicted"/>
<protein>
    <recommendedName>
        <fullName evidence="3">Trigger factor ribosome-binding bacterial domain-containing protein</fullName>
    </recommendedName>
</protein>
<evidence type="ECO:0008006" key="3">
    <source>
        <dbReference type="Google" id="ProtNLM"/>
    </source>
</evidence>
<evidence type="ECO:0000313" key="1">
    <source>
        <dbReference type="EMBL" id="CAH3029910.1"/>
    </source>
</evidence>
<keyword evidence="2" id="KW-1185">Reference proteome</keyword>
<accession>A0ABN8MMI9</accession>
<evidence type="ECO:0000313" key="2">
    <source>
        <dbReference type="Proteomes" id="UP001159427"/>
    </source>
</evidence>
<reference evidence="1 2" key="1">
    <citation type="submission" date="2022-05" db="EMBL/GenBank/DDBJ databases">
        <authorList>
            <consortium name="Genoscope - CEA"/>
            <person name="William W."/>
        </authorList>
    </citation>
    <scope>NUCLEOTIDE SEQUENCE [LARGE SCALE GENOMIC DNA]</scope>
</reference>
<sequence length="155" mass="17591">AGLQDGQPQREVEIRVFDRRFTASKKEVEQNLTSANLTERGFKKTTLTQRVDVEEGEQLQKIVRFQKSVPCEDMAKVEEELRASLPGTWGDAVSDEVRKEAMAKRGKNQHCTAGIEIHLSAQNCRKANSKAKRSAWHPCKKRERSCLFCFLATVV</sequence>